<dbReference type="RefSeq" id="XP_013231812.1">
    <property type="nucleotide sequence ID" value="XM_013376358.1"/>
</dbReference>
<evidence type="ECO:0000256" key="14">
    <source>
        <dbReference type="ARBA" id="ARBA00022927"/>
    </source>
</evidence>
<dbReference type="InterPro" id="IPR013083">
    <property type="entry name" value="Znf_RING/FYVE/PHD"/>
</dbReference>
<reference evidence="22" key="2">
    <citation type="submission" date="2013-10" db="EMBL/GenBank/DDBJ databases">
        <authorList>
            <person name="Aslett M."/>
        </authorList>
    </citation>
    <scope>NUCLEOTIDE SEQUENCE [LARGE SCALE GENOMIC DNA]</scope>
    <source>
        <strain evidence="22">Houghton</strain>
    </source>
</reference>
<dbReference type="InterPro" id="IPR017907">
    <property type="entry name" value="Znf_RING_CS"/>
</dbReference>
<dbReference type="EMBL" id="HG675479">
    <property type="protein sequence ID" value="CDJ41062.1"/>
    <property type="molecule type" value="Genomic_DNA"/>
</dbReference>
<dbReference type="VEuPathDB" id="ToxoDB:ETH2_1546000"/>
<comment type="subcellular location">
    <subcellularLocation>
        <location evidence="2">Peroxisome membrane</location>
        <topology evidence="2">Multi-pass membrane protein</topology>
    </subcellularLocation>
</comment>
<keyword evidence="13" id="KW-0862">Zinc</keyword>
<accession>U6KSH1</accession>
<evidence type="ECO:0000256" key="10">
    <source>
        <dbReference type="ARBA" id="ARBA00022723"/>
    </source>
</evidence>
<evidence type="ECO:0000256" key="8">
    <source>
        <dbReference type="ARBA" id="ARBA00022679"/>
    </source>
</evidence>
<evidence type="ECO:0000256" key="6">
    <source>
        <dbReference type="ARBA" id="ARBA00022448"/>
    </source>
</evidence>
<evidence type="ECO:0000256" key="12">
    <source>
        <dbReference type="ARBA" id="ARBA00022786"/>
    </source>
</evidence>
<evidence type="ECO:0000256" key="13">
    <source>
        <dbReference type="ARBA" id="ARBA00022833"/>
    </source>
</evidence>
<dbReference type="PROSITE" id="PS50089">
    <property type="entry name" value="ZF_RING_2"/>
    <property type="match status" value="1"/>
</dbReference>
<feature type="compositionally biased region" description="Low complexity" evidence="19">
    <location>
        <begin position="68"/>
        <end position="100"/>
    </location>
</feature>
<dbReference type="PROSITE" id="PS00518">
    <property type="entry name" value="ZF_RING_1"/>
    <property type="match status" value="1"/>
</dbReference>
<keyword evidence="7" id="KW-0962">Peroxisome biogenesis</keyword>
<organism evidence="22 23">
    <name type="scientific">Eimeria tenella</name>
    <name type="common">Coccidian parasite</name>
    <dbReference type="NCBI Taxonomy" id="5802"/>
    <lineage>
        <taxon>Eukaryota</taxon>
        <taxon>Sar</taxon>
        <taxon>Alveolata</taxon>
        <taxon>Apicomplexa</taxon>
        <taxon>Conoidasida</taxon>
        <taxon>Coccidia</taxon>
        <taxon>Eucoccidiorida</taxon>
        <taxon>Eimeriorina</taxon>
        <taxon>Eimeriidae</taxon>
        <taxon>Eimeria</taxon>
    </lineage>
</organism>
<sequence length="447" mass="48277">MAVSGSSSAGSSSGCGTLGAAASHLELLRAAQKDDFYCRVYAQQLQQLLQQLQQLLLPSQGERLRRQSASSTGRSSSSSSSADAAQAPAAQAPSSSSSSSGSSLLSWNRWLRCVNAAAADLFLLLQQQQHAARALVQMLYFTASLGGRGQQSLGEEYCELRAVGSPCYGGMRGRLLLLWAAVLRSIPFAATAALIANICRAFGTSPPTAAAIDDFLALLRRFHLALFFWDGRFLHFSQRLLQRRLFRLYGGLVSRAAAVYMRGFAAVLLLQSLLVIHSLFNMFKKQKARQDLNKEAAAAVAAAAAGSSSSEGGDGTQPPEEADAPSSSSNTSSNSSSSTSGSSSSNNSSTLVCLFCQSFCCVPTAAACGHIFCWSCISKWCQQQQQQERHQQQQQQPTCPVCRAACPAQHLLPLRHYESSEDLLLQYQLQQQQQEQKQQEQGRQQQQ</sequence>
<dbReference type="InterPro" id="IPR001841">
    <property type="entry name" value="Znf_RING"/>
</dbReference>
<keyword evidence="17" id="KW-0576">Peroxisome</keyword>
<evidence type="ECO:0000256" key="1">
    <source>
        <dbReference type="ARBA" id="ARBA00000900"/>
    </source>
</evidence>
<feature type="compositionally biased region" description="Low complexity" evidence="19">
    <location>
        <begin position="326"/>
        <end position="346"/>
    </location>
</feature>
<feature type="region of interest" description="Disordered" evidence="19">
    <location>
        <begin position="63"/>
        <end position="100"/>
    </location>
</feature>
<dbReference type="GO" id="GO:0016558">
    <property type="term" value="P:protein import into peroxisome matrix"/>
    <property type="evidence" value="ECO:0007669"/>
    <property type="project" value="InterPro"/>
</dbReference>
<evidence type="ECO:0000256" key="20">
    <source>
        <dbReference type="SAM" id="Phobius"/>
    </source>
</evidence>
<evidence type="ECO:0000256" key="15">
    <source>
        <dbReference type="ARBA" id="ARBA00022989"/>
    </source>
</evidence>
<keyword evidence="16 20" id="KW-0472">Membrane</keyword>
<keyword evidence="8" id="KW-0808">Transferase</keyword>
<dbReference type="GO" id="GO:0008270">
    <property type="term" value="F:zinc ion binding"/>
    <property type="evidence" value="ECO:0007669"/>
    <property type="project" value="UniProtKB-KW"/>
</dbReference>
<dbReference type="PANTHER" id="PTHR23350:SF0">
    <property type="entry name" value="PEROXISOME BIOGENESIS FACTOR 10"/>
    <property type="match status" value="1"/>
</dbReference>
<evidence type="ECO:0000256" key="5">
    <source>
        <dbReference type="ARBA" id="ARBA00012483"/>
    </source>
</evidence>
<feature type="domain" description="RING-type" evidence="21">
    <location>
        <begin position="353"/>
        <end position="403"/>
    </location>
</feature>
<evidence type="ECO:0000259" key="21">
    <source>
        <dbReference type="PROSITE" id="PS50089"/>
    </source>
</evidence>
<dbReference type="OrthoDB" id="354866at2759"/>
<keyword evidence="10" id="KW-0479">Metal-binding</keyword>
<dbReference type="GO" id="GO:0005778">
    <property type="term" value="C:peroxisomal membrane"/>
    <property type="evidence" value="ECO:0007669"/>
    <property type="project" value="UniProtKB-SubCell"/>
</dbReference>
<evidence type="ECO:0000256" key="9">
    <source>
        <dbReference type="ARBA" id="ARBA00022692"/>
    </source>
</evidence>
<dbReference type="VEuPathDB" id="ToxoDB:ETH_00018870"/>
<evidence type="ECO:0000256" key="19">
    <source>
        <dbReference type="SAM" id="MobiDB-lite"/>
    </source>
</evidence>
<dbReference type="InterPro" id="IPR025654">
    <property type="entry name" value="PEX2/10"/>
</dbReference>
<evidence type="ECO:0000256" key="18">
    <source>
        <dbReference type="PROSITE-ProRule" id="PRU00175"/>
    </source>
</evidence>
<evidence type="ECO:0000256" key="16">
    <source>
        <dbReference type="ARBA" id="ARBA00023136"/>
    </source>
</evidence>
<feature type="transmembrane region" description="Helical" evidence="20">
    <location>
        <begin position="259"/>
        <end position="280"/>
    </location>
</feature>
<dbReference type="PANTHER" id="PTHR23350">
    <property type="entry name" value="PEROXISOME ASSEMBLY PROTEIN 10"/>
    <property type="match status" value="1"/>
</dbReference>
<dbReference type="GeneID" id="25252907"/>
<keyword evidence="11 18" id="KW-0863">Zinc-finger</keyword>
<feature type="region of interest" description="Disordered" evidence="19">
    <location>
        <begin position="305"/>
        <end position="346"/>
    </location>
</feature>
<comment type="catalytic activity">
    <reaction evidence="1">
        <text>S-ubiquitinyl-[E2 ubiquitin-conjugating enzyme]-L-cysteine + [acceptor protein]-L-lysine = [E2 ubiquitin-conjugating enzyme]-L-cysteine + N(6)-ubiquitinyl-[acceptor protein]-L-lysine.</text>
        <dbReference type="EC" id="2.3.2.27"/>
    </reaction>
</comment>
<comment type="pathway">
    <text evidence="3">Protein modification; protein ubiquitination.</text>
</comment>
<keyword evidence="9 20" id="KW-0812">Transmembrane</keyword>
<dbReference type="GO" id="GO:0061630">
    <property type="term" value="F:ubiquitin protein ligase activity"/>
    <property type="evidence" value="ECO:0007669"/>
    <property type="project" value="UniProtKB-EC"/>
</dbReference>
<dbReference type="Proteomes" id="UP000030747">
    <property type="component" value="Unassembled WGS sequence"/>
</dbReference>
<evidence type="ECO:0000313" key="23">
    <source>
        <dbReference type="Proteomes" id="UP000030747"/>
    </source>
</evidence>
<proteinExistence type="inferred from homology"/>
<evidence type="ECO:0000256" key="17">
    <source>
        <dbReference type="ARBA" id="ARBA00023140"/>
    </source>
</evidence>
<name>U6KSH1_EIMTE</name>
<evidence type="ECO:0000313" key="22">
    <source>
        <dbReference type="EMBL" id="CDJ41062.1"/>
    </source>
</evidence>
<keyword evidence="23" id="KW-1185">Reference proteome</keyword>
<dbReference type="SUPFAM" id="SSF57850">
    <property type="entry name" value="RING/U-box"/>
    <property type="match status" value="1"/>
</dbReference>
<dbReference type="Gene3D" id="3.30.40.10">
    <property type="entry name" value="Zinc/RING finger domain, C3HC4 (zinc finger)"/>
    <property type="match status" value="1"/>
</dbReference>
<evidence type="ECO:0000256" key="4">
    <source>
        <dbReference type="ARBA" id="ARBA00008704"/>
    </source>
</evidence>
<dbReference type="AlphaFoldDB" id="U6KSH1"/>
<keyword evidence="14" id="KW-0653">Protein transport</keyword>
<reference evidence="22" key="1">
    <citation type="submission" date="2013-10" db="EMBL/GenBank/DDBJ databases">
        <title>Genomic analysis of the causative agents of coccidiosis in chickens.</title>
        <authorList>
            <person name="Reid A.J."/>
            <person name="Blake D."/>
            <person name="Billington K."/>
            <person name="Browne H."/>
            <person name="Dunn M."/>
            <person name="Hung S."/>
            <person name="Kawahara F."/>
            <person name="Miranda-Saavedra D."/>
            <person name="Mourier T."/>
            <person name="Nagra H."/>
            <person name="Otto T.D."/>
            <person name="Rawlings N."/>
            <person name="Sanchez A."/>
            <person name="Sanders M."/>
            <person name="Subramaniam C."/>
            <person name="Tay Y."/>
            <person name="Dear P."/>
            <person name="Doerig C."/>
            <person name="Gruber A."/>
            <person name="Parkinson J."/>
            <person name="Shirley M."/>
            <person name="Wan K.L."/>
            <person name="Berriman M."/>
            <person name="Tomley F."/>
            <person name="Pain A."/>
        </authorList>
    </citation>
    <scope>NUCLEOTIDE SEQUENCE [LARGE SCALE GENOMIC DNA]</scope>
    <source>
        <strain evidence="22">Houghton</strain>
    </source>
</reference>
<keyword evidence="12" id="KW-0833">Ubl conjugation pathway</keyword>
<protein>
    <recommendedName>
        <fullName evidence="5">RING-type E3 ubiquitin transferase</fullName>
        <ecNumber evidence="5">2.3.2.27</ecNumber>
    </recommendedName>
</protein>
<keyword evidence="6" id="KW-0813">Transport</keyword>
<dbReference type="EC" id="2.3.2.27" evidence="5"/>
<evidence type="ECO:0000256" key="11">
    <source>
        <dbReference type="ARBA" id="ARBA00022771"/>
    </source>
</evidence>
<comment type="similarity">
    <text evidence="4">Belongs to the pex2/pex10/pex12 family.</text>
</comment>
<evidence type="ECO:0000256" key="7">
    <source>
        <dbReference type="ARBA" id="ARBA00022593"/>
    </source>
</evidence>
<evidence type="ECO:0000256" key="2">
    <source>
        <dbReference type="ARBA" id="ARBA00004585"/>
    </source>
</evidence>
<evidence type="ECO:0000256" key="3">
    <source>
        <dbReference type="ARBA" id="ARBA00004906"/>
    </source>
</evidence>
<gene>
    <name evidence="22" type="ORF">ETH_00018870</name>
</gene>
<keyword evidence="15 20" id="KW-1133">Transmembrane helix</keyword>